<feature type="compositionally biased region" description="Low complexity" evidence="1">
    <location>
        <begin position="343"/>
        <end position="354"/>
    </location>
</feature>
<feature type="compositionally biased region" description="Pro residues" evidence="1">
    <location>
        <begin position="140"/>
        <end position="152"/>
    </location>
</feature>
<feature type="compositionally biased region" description="Basic and acidic residues" evidence="1">
    <location>
        <begin position="897"/>
        <end position="906"/>
    </location>
</feature>
<feature type="compositionally biased region" description="Basic and acidic residues" evidence="1">
    <location>
        <begin position="583"/>
        <end position="634"/>
    </location>
</feature>
<reference evidence="2" key="1">
    <citation type="journal article" date="2017" name="Parasit. Vectors">
        <title>Sialotranscriptomics of Rhipicephalus zambeziensis reveals intricate expression profiles of secretory proteins and suggests tight temporal transcriptional regulation during blood-feeding.</title>
        <authorList>
            <person name="de Castro M.H."/>
            <person name="de Klerk D."/>
            <person name="Pienaar R."/>
            <person name="Rees D.J.G."/>
            <person name="Mans B.J."/>
        </authorList>
    </citation>
    <scope>NUCLEOTIDE SEQUENCE</scope>
    <source>
        <tissue evidence="2">Salivary glands</tissue>
    </source>
</reference>
<feature type="region of interest" description="Disordered" evidence="1">
    <location>
        <begin position="811"/>
        <end position="906"/>
    </location>
</feature>
<feature type="compositionally biased region" description="Low complexity" evidence="1">
    <location>
        <begin position="1251"/>
        <end position="1262"/>
    </location>
</feature>
<feature type="region of interest" description="Disordered" evidence="1">
    <location>
        <begin position="1238"/>
        <end position="1271"/>
    </location>
</feature>
<dbReference type="EMBL" id="GFPF01008720">
    <property type="protein sequence ID" value="MAA19866.1"/>
    <property type="molecule type" value="Transcribed_RNA"/>
</dbReference>
<protein>
    <submittedName>
        <fullName evidence="2">Uncharacterized protein</fullName>
    </submittedName>
</protein>
<feature type="compositionally biased region" description="Gly residues" evidence="1">
    <location>
        <begin position="288"/>
        <end position="304"/>
    </location>
</feature>
<feature type="compositionally biased region" description="Basic and acidic residues" evidence="1">
    <location>
        <begin position="432"/>
        <end position="442"/>
    </location>
</feature>
<feature type="compositionally biased region" description="Pro residues" evidence="1">
    <location>
        <begin position="104"/>
        <end position="114"/>
    </location>
</feature>
<feature type="compositionally biased region" description="Polar residues" evidence="1">
    <location>
        <begin position="652"/>
        <end position="671"/>
    </location>
</feature>
<feature type="region of interest" description="Disordered" evidence="1">
    <location>
        <begin position="1165"/>
        <end position="1188"/>
    </location>
</feature>
<feature type="compositionally biased region" description="Basic and acidic residues" evidence="1">
    <location>
        <begin position="869"/>
        <end position="879"/>
    </location>
</feature>
<feature type="compositionally biased region" description="Basic and acidic residues" evidence="1">
    <location>
        <begin position="1034"/>
        <end position="1044"/>
    </location>
</feature>
<feature type="compositionally biased region" description="Basic and acidic residues" evidence="1">
    <location>
        <begin position="672"/>
        <end position="682"/>
    </location>
</feature>
<feature type="region of interest" description="Disordered" evidence="1">
    <location>
        <begin position="273"/>
        <end position="491"/>
    </location>
</feature>
<name>A0A224YQK7_9ACAR</name>
<sequence>MRYSGPAKRRREAAPGRIPPLWATRPTPGGPLWPPRYPPLGSPYFVPFLGGGPPEAPGACMGPSAQAAKKDKAKIVQFEWNGCTFYRYIPEGSKGAGGRHMTPGEPPIPPPPFARPRFEWHQRTSRSQSRRRKQQQVFPPRAPAPLWTPGPLPQDRSGGGPGSSKQFAAAAAAAAAMGATGGGGGPYRPREPNPRIPRKENKTPASHMHLPPFLASTSSKTATKSPSPTTATHVQGPPRAAAFRNKESAATAPLPFSLKAAFGADDCCASPALPKRNETPGTNSGMNQGSGGGGGKSRAAGGGNMTVRRSHDGGGVPESDMLGAKPKKPPRMNNMTFTKSSERSNGNSSYNGGNKAFSRAPPFRNSPRVYSSTVLKDFNTPGKQDNGRGAATDTKPMLSVPREAPPKEQRSARQDRRVRYKAEIVGTNIIVTREEPSPEKSDTTATATSVSEPKTSSQASGGAGAKKGEQGPSPKVSAYTPKAEPAGWKDRDESAFQSRILHAALLHGTSVANEGRSSATADAFTQLTTFEVNEQFDRFLSPGPTCVKQEEKAALTCNLKPPSGIKWSGKFRSVPAQTDEMEAGTREHKEKHLKEHGDEIPEMKRQEKDEKPKTKPDVEDRREVKAEENVREPLSEGEDIISPASYADETHTSSSEIYLDSLVSNGTSASSPREDAFRKSGGDKNLNPESAAALLNELDNFLKECSPIKGAQEPIDKPQAVPRNCGSSTPISEDASRNSCMASAGPDTSSSLSKGDGFSDISEPHSPLAKNLQIPDSRSIASDMILINFAEDTTTLKEHLDGLVADYKAKHESDAPDGTGMAFSPEGDGCRPPSASSGGVSNVLEKHPGSSPTRSSAPVLLPSDVSPQEMRKMASDEARTAGGDFRSLSATKGPLQARKDRIGDALSDRGDSSFKITRKSPATGTIEIGRQRSLASCDSCGAVYCGSINSENFPRVCSCKTRHGARAKGSRPLIPVEMEEALKEEYRDREIVTCFVEENVEYLLESEDEEYEQAVKHRSLSGRNLLGRQKSHHERSDSGSEERSAAASQRYPENSSSWNKIKDASDASVIAVAGTERCGSDTTGAASRALIYDCPWWTYDQGGNDGAGKDASSSTALASCAQVSADTSVAAAVAEIASNAAAATLHPWSTTLRAAAAAAETGVHGATATGPGAVGELPGAEATAGDNPWGPFLATAQAIVGPKMEAVMSSGDHETGDSCRAARSDADFTTLYMEGQPRKPALKQRWPAETGAAVGPAGQAQQRTGGDRDSLSFYEFPLSDQHEALPPQQHSLSMETLVGSNRLDVTSTTSTVGGSERRLAEGEPMPPPDDAMDGKPSGGVAQSPDAQYCELELYAPVNKSGPAVCAVVVPSHSMAEGDCAKGEALLLDTGPRPATPPDDSGLDKKVAAETSAKPMGKIRTRFRDFFWKHK</sequence>
<feature type="compositionally biased region" description="Low complexity" evidence="1">
    <location>
        <begin position="215"/>
        <end position="232"/>
    </location>
</feature>
<evidence type="ECO:0000256" key="1">
    <source>
        <dbReference type="SAM" id="MobiDB-lite"/>
    </source>
</evidence>
<feature type="region of interest" description="Disordered" evidence="1">
    <location>
        <begin position="1305"/>
        <end position="1343"/>
    </location>
</feature>
<feature type="region of interest" description="Disordered" evidence="1">
    <location>
        <begin position="1"/>
        <end position="34"/>
    </location>
</feature>
<organism evidence="2">
    <name type="scientific">Rhipicephalus zambeziensis</name>
    <dbReference type="NCBI Taxonomy" id="60191"/>
    <lineage>
        <taxon>Eukaryota</taxon>
        <taxon>Metazoa</taxon>
        <taxon>Ecdysozoa</taxon>
        <taxon>Arthropoda</taxon>
        <taxon>Chelicerata</taxon>
        <taxon>Arachnida</taxon>
        <taxon>Acari</taxon>
        <taxon>Parasitiformes</taxon>
        <taxon>Ixodida</taxon>
        <taxon>Ixodoidea</taxon>
        <taxon>Ixodidae</taxon>
        <taxon>Rhipicephalinae</taxon>
        <taxon>Rhipicephalus</taxon>
        <taxon>Rhipicephalus</taxon>
    </lineage>
</organism>
<feature type="compositionally biased region" description="Polar residues" evidence="1">
    <location>
        <begin position="443"/>
        <end position="455"/>
    </location>
</feature>
<feature type="compositionally biased region" description="Basic and acidic residues" evidence="1">
    <location>
        <begin position="404"/>
        <end position="422"/>
    </location>
</feature>
<feature type="compositionally biased region" description="Basic and acidic residues" evidence="1">
    <location>
        <begin position="188"/>
        <end position="202"/>
    </location>
</feature>
<feature type="compositionally biased region" description="Low complexity" evidence="1">
    <location>
        <begin position="1305"/>
        <end position="1314"/>
    </location>
</feature>
<feature type="region of interest" description="Disordered" evidence="1">
    <location>
        <begin position="95"/>
        <end position="239"/>
    </location>
</feature>
<feature type="compositionally biased region" description="Polar residues" evidence="1">
    <location>
        <begin position="725"/>
        <end position="753"/>
    </location>
</feature>
<accession>A0A224YQK7</accession>
<proteinExistence type="predicted"/>
<feature type="region of interest" description="Disordered" evidence="1">
    <location>
        <begin position="709"/>
        <end position="775"/>
    </location>
</feature>
<feature type="region of interest" description="Disordered" evidence="1">
    <location>
        <begin position="566"/>
        <end position="688"/>
    </location>
</feature>
<feature type="region of interest" description="Disordered" evidence="1">
    <location>
        <begin position="1022"/>
        <end position="1059"/>
    </location>
</feature>
<evidence type="ECO:0000313" key="2">
    <source>
        <dbReference type="EMBL" id="MAA19866.1"/>
    </source>
</evidence>
<feature type="compositionally biased region" description="Low complexity" evidence="1">
    <location>
        <begin position="168"/>
        <end position="178"/>
    </location>
</feature>